<proteinExistence type="predicted"/>
<evidence type="ECO:0000256" key="2">
    <source>
        <dbReference type="ARBA" id="ARBA00023110"/>
    </source>
</evidence>
<reference evidence="5 6" key="1">
    <citation type="journal article" date="2015" name="Antonie Van Leeuwenhoek">
        <title>Oricola cellulosilytica gen. nov., sp. nov., a cellulose-degrading bacterium of the family Phyllobacteriaceae isolated from surface seashore water, and emended descriptions of Mesorhizobium loti and Phyllobacterium myrsinacearum.</title>
        <authorList>
            <person name="Hameed A."/>
            <person name="Shahina M."/>
            <person name="Lai W.A."/>
            <person name="Lin S.Y."/>
            <person name="Young L.S."/>
            <person name="Liu Y.C."/>
            <person name="Hsu Y.H."/>
            <person name="Young C.C."/>
        </authorList>
    </citation>
    <scope>NUCLEOTIDE SEQUENCE [LARGE SCALE GENOMIC DNA]</scope>
    <source>
        <strain evidence="5 6">KCTC 52183</strain>
    </source>
</reference>
<dbReference type="InterPro" id="IPR027304">
    <property type="entry name" value="Trigger_fact/SurA_dom_sf"/>
</dbReference>
<protein>
    <submittedName>
        <fullName evidence="5">Peptidylprolyl isomerase</fullName>
    </submittedName>
</protein>
<dbReference type="AlphaFoldDB" id="A0A4R0PAQ0"/>
<feature type="signal peptide" evidence="3">
    <location>
        <begin position="1"/>
        <end position="23"/>
    </location>
</feature>
<accession>A0A4R0PAQ0</accession>
<dbReference type="PANTHER" id="PTHR47637">
    <property type="entry name" value="CHAPERONE SURA"/>
    <property type="match status" value="1"/>
</dbReference>
<keyword evidence="2" id="KW-0697">Rotamase</keyword>
<organism evidence="5 6">
    <name type="scientific">Oricola cellulosilytica</name>
    <dbReference type="NCBI Taxonomy" id="1429082"/>
    <lineage>
        <taxon>Bacteria</taxon>
        <taxon>Pseudomonadati</taxon>
        <taxon>Pseudomonadota</taxon>
        <taxon>Alphaproteobacteria</taxon>
        <taxon>Hyphomicrobiales</taxon>
        <taxon>Ahrensiaceae</taxon>
        <taxon>Oricola</taxon>
    </lineage>
</organism>
<sequence length="309" mass="34577">MNQRNRLRATLLAFVLTAGTGLAALQQEARATEIKVVVNDQAVTSYDIARRSAFLKLQRRSGNVRQIATDELIEEALKRSAVEQAGYRIPDSQVDAAYANFASTNKLSISQLTQILHQAGVTPRHFKEFIRLQIGWSQVVGAQSRGSGNLMSEQEVVAKMLEQGGNKPTSTEYTLQQVIFVVPQSRKGDLKRRRTEANNMRGRVNGCDGTIDLAKQLRDVTVRDLGRVLELRLPERWKKDIAGLRSGQTTRVQDTENGVEFIIVCEARSVSDDRVAQLEFSTKDLEESGGDRGAKLLEELRKNARIERR</sequence>
<dbReference type="EMBL" id="SJST01000003">
    <property type="protein sequence ID" value="TCD14311.1"/>
    <property type="molecule type" value="Genomic_DNA"/>
</dbReference>
<dbReference type="RefSeq" id="WP_131568215.1">
    <property type="nucleotide sequence ID" value="NZ_JAINFK010000002.1"/>
</dbReference>
<dbReference type="InterPro" id="IPR050280">
    <property type="entry name" value="OMP_Chaperone_SurA"/>
</dbReference>
<dbReference type="Gene3D" id="1.10.4030.10">
    <property type="entry name" value="Porin chaperone SurA, peptide-binding domain"/>
    <property type="match status" value="1"/>
</dbReference>
<keyword evidence="6" id="KW-1185">Reference proteome</keyword>
<dbReference type="SUPFAM" id="SSF109998">
    <property type="entry name" value="Triger factor/SurA peptide-binding domain-like"/>
    <property type="match status" value="1"/>
</dbReference>
<comment type="caution">
    <text evidence="5">The sequence shown here is derived from an EMBL/GenBank/DDBJ whole genome shotgun (WGS) entry which is preliminary data.</text>
</comment>
<dbReference type="OrthoDB" id="9791746at2"/>
<feature type="chain" id="PRO_5020515010" evidence="3">
    <location>
        <begin position="24"/>
        <end position="309"/>
    </location>
</feature>
<feature type="domain" description="SurA N-terminal" evidence="4">
    <location>
        <begin position="34"/>
        <end position="137"/>
    </location>
</feature>
<dbReference type="GO" id="GO:0003755">
    <property type="term" value="F:peptidyl-prolyl cis-trans isomerase activity"/>
    <property type="evidence" value="ECO:0007669"/>
    <property type="project" value="UniProtKB-KW"/>
</dbReference>
<evidence type="ECO:0000256" key="3">
    <source>
        <dbReference type="SAM" id="SignalP"/>
    </source>
</evidence>
<gene>
    <name evidence="5" type="ORF">E0D97_09535</name>
</gene>
<evidence type="ECO:0000259" key="4">
    <source>
        <dbReference type="Pfam" id="PF09312"/>
    </source>
</evidence>
<keyword evidence="5" id="KW-0413">Isomerase</keyword>
<evidence type="ECO:0000313" key="5">
    <source>
        <dbReference type="EMBL" id="TCD14311.1"/>
    </source>
</evidence>
<dbReference type="Proteomes" id="UP000291301">
    <property type="component" value="Unassembled WGS sequence"/>
</dbReference>
<dbReference type="PANTHER" id="PTHR47637:SF1">
    <property type="entry name" value="CHAPERONE SURA"/>
    <property type="match status" value="1"/>
</dbReference>
<evidence type="ECO:0000313" key="6">
    <source>
        <dbReference type="Proteomes" id="UP000291301"/>
    </source>
</evidence>
<name>A0A4R0PAQ0_9HYPH</name>
<dbReference type="Pfam" id="PF09312">
    <property type="entry name" value="SurA_N"/>
    <property type="match status" value="1"/>
</dbReference>
<dbReference type="InterPro" id="IPR015391">
    <property type="entry name" value="SurA_N"/>
</dbReference>
<keyword evidence="1 3" id="KW-0732">Signal</keyword>
<evidence type="ECO:0000256" key="1">
    <source>
        <dbReference type="ARBA" id="ARBA00022729"/>
    </source>
</evidence>